<dbReference type="GO" id="GO:0016787">
    <property type="term" value="F:hydrolase activity"/>
    <property type="evidence" value="ECO:0007669"/>
    <property type="project" value="UniProtKB-KW"/>
</dbReference>
<dbReference type="PANTHER" id="PTHR43798:SF31">
    <property type="entry name" value="AB HYDROLASE SUPERFAMILY PROTEIN YCLE"/>
    <property type="match status" value="1"/>
</dbReference>
<dbReference type="InterPro" id="IPR000073">
    <property type="entry name" value="AB_hydrolase_1"/>
</dbReference>
<dbReference type="Proteomes" id="UP000503017">
    <property type="component" value="Chromosome"/>
</dbReference>
<evidence type="ECO:0000256" key="1">
    <source>
        <dbReference type="ARBA" id="ARBA00022801"/>
    </source>
</evidence>
<keyword evidence="1 3" id="KW-0378">Hydrolase</keyword>
<dbReference type="SUPFAM" id="SSF53474">
    <property type="entry name" value="alpha/beta-Hydrolases"/>
    <property type="match status" value="1"/>
</dbReference>
<protein>
    <submittedName>
        <fullName evidence="3">Alpha/beta hydrolase</fullName>
    </submittedName>
</protein>
<evidence type="ECO:0000313" key="4">
    <source>
        <dbReference type="Proteomes" id="UP000503017"/>
    </source>
</evidence>
<reference evidence="3 4" key="1">
    <citation type="submission" date="2018-10" db="EMBL/GenBank/DDBJ databases">
        <authorList>
            <person name="Perry B.J."/>
            <person name="Sullivan J.T."/>
            <person name="Murphy R.J.T."/>
            <person name="Ramsay J.P."/>
            <person name="Ronson C.W."/>
        </authorList>
    </citation>
    <scope>NUCLEOTIDE SEQUENCE [LARGE SCALE GENOMIC DNA]</scope>
    <source>
        <strain evidence="3 4">R88b</strain>
    </source>
</reference>
<dbReference type="InterPro" id="IPR050266">
    <property type="entry name" value="AB_hydrolase_sf"/>
</dbReference>
<dbReference type="GO" id="GO:0016020">
    <property type="term" value="C:membrane"/>
    <property type="evidence" value="ECO:0007669"/>
    <property type="project" value="TreeGrafter"/>
</dbReference>
<dbReference type="PRINTS" id="PR00111">
    <property type="entry name" value="ABHYDROLASE"/>
</dbReference>
<accession>A0A6M7WKN6</accession>
<dbReference type="AlphaFoldDB" id="A0A6M7WKN6"/>
<dbReference type="EMBL" id="CP033367">
    <property type="protein sequence ID" value="QKD04560.1"/>
    <property type="molecule type" value="Genomic_DNA"/>
</dbReference>
<gene>
    <name evidence="3" type="ORF">EB235_26285</name>
</gene>
<dbReference type="PANTHER" id="PTHR43798">
    <property type="entry name" value="MONOACYLGLYCEROL LIPASE"/>
    <property type="match status" value="1"/>
</dbReference>
<sequence>MPFITTTDGTQLYWREWGQGQPMLFLSSLGFGNQMWDYQIAAFAEQGFRCIAFDRRGHGRSDHPARGYDHDTLADDVATLIEQLDLSGITLVGHSMAGGEAVRYISRHGNDCVKRLILLAPMTPMLLKTHDNPGGAPREGFEALWASWKHDYPKWVADNIAPFFIPETSPAMLRWGYTLVQVSVPVALACSRDMVEQDFRAELREITLPTLLIHGDRDRSAPIELTGIPSARLIPDCRFLVYEGAPHGIMYTHMDRLHADMLQFVRET</sequence>
<dbReference type="Pfam" id="PF00561">
    <property type="entry name" value="Abhydrolase_1"/>
    <property type="match status" value="1"/>
</dbReference>
<proteinExistence type="predicted"/>
<dbReference type="Gene3D" id="3.40.50.1820">
    <property type="entry name" value="alpha/beta hydrolase"/>
    <property type="match status" value="1"/>
</dbReference>
<organism evidence="3 4">
    <name type="scientific">Mesorhizobium loti R88b</name>
    <dbReference type="NCBI Taxonomy" id="935548"/>
    <lineage>
        <taxon>Bacteria</taxon>
        <taxon>Pseudomonadati</taxon>
        <taxon>Pseudomonadota</taxon>
        <taxon>Alphaproteobacteria</taxon>
        <taxon>Hyphomicrobiales</taxon>
        <taxon>Phyllobacteriaceae</taxon>
        <taxon>Mesorhizobium</taxon>
    </lineage>
</organism>
<evidence type="ECO:0000313" key="3">
    <source>
        <dbReference type="EMBL" id="QKD04560.1"/>
    </source>
</evidence>
<dbReference type="RefSeq" id="WP_032926125.1">
    <property type="nucleotide sequence ID" value="NZ_CP033367.1"/>
</dbReference>
<dbReference type="InterPro" id="IPR029058">
    <property type="entry name" value="AB_hydrolase_fold"/>
</dbReference>
<feature type="domain" description="AB hydrolase-1" evidence="2">
    <location>
        <begin position="22"/>
        <end position="253"/>
    </location>
</feature>
<name>A0A6M7WKN6_RHILI</name>
<evidence type="ECO:0000259" key="2">
    <source>
        <dbReference type="Pfam" id="PF00561"/>
    </source>
</evidence>